<evidence type="ECO:0000256" key="1">
    <source>
        <dbReference type="SAM" id="MobiDB-lite"/>
    </source>
</evidence>
<comment type="caution">
    <text evidence="2">The sequence shown here is derived from an EMBL/GenBank/DDBJ whole genome shotgun (WGS) entry which is preliminary data.</text>
</comment>
<accession>A0ABU6XNH9</accession>
<dbReference type="Proteomes" id="UP001341840">
    <property type="component" value="Unassembled WGS sequence"/>
</dbReference>
<organism evidence="2 3">
    <name type="scientific">Stylosanthes scabra</name>
    <dbReference type="NCBI Taxonomy" id="79078"/>
    <lineage>
        <taxon>Eukaryota</taxon>
        <taxon>Viridiplantae</taxon>
        <taxon>Streptophyta</taxon>
        <taxon>Embryophyta</taxon>
        <taxon>Tracheophyta</taxon>
        <taxon>Spermatophyta</taxon>
        <taxon>Magnoliopsida</taxon>
        <taxon>eudicotyledons</taxon>
        <taxon>Gunneridae</taxon>
        <taxon>Pentapetalae</taxon>
        <taxon>rosids</taxon>
        <taxon>fabids</taxon>
        <taxon>Fabales</taxon>
        <taxon>Fabaceae</taxon>
        <taxon>Papilionoideae</taxon>
        <taxon>50 kb inversion clade</taxon>
        <taxon>dalbergioids sensu lato</taxon>
        <taxon>Dalbergieae</taxon>
        <taxon>Pterocarpus clade</taxon>
        <taxon>Stylosanthes</taxon>
    </lineage>
</organism>
<keyword evidence="3" id="KW-1185">Reference proteome</keyword>
<gene>
    <name evidence="2" type="ORF">PIB30_065553</name>
</gene>
<protein>
    <submittedName>
        <fullName evidence="2">Uncharacterized protein</fullName>
    </submittedName>
</protein>
<feature type="compositionally biased region" description="Low complexity" evidence="1">
    <location>
        <begin position="167"/>
        <end position="200"/>
    </location>
</feature>
<name>A0ABU6XNH9_9FABA</name>
<evidence type="ECO:0000313" key="2">
    <source>
        <dbReference type="EMBL" id="MED6198353.1"/>
    </source>
</evidence>
<proteinExistence type="predicted"/>
<sequence>MGVVPLVLRLSLKGSSLMALNDHPFLTIDAAWEANRRMSSWPALGFRHASSLCAAFDFDCIFLVYGLSDEVPRERERSPHTSLPAPVPAPAPMYPPPWVPMMDTRRYRNLFPRCRVTPPTPPPSDDEPSYDDDEDREDSQSANDASLGSWDVSSAGASYGSERECTSCSSGPSDRSSLGSSSSRGSFRYGSGLGGSSSDASSEDDLVNRYFAGTFPPSMP</sequence>
<feature type="compositionally biased region" description="Acidic residues" evidence="1">
    <location>
        <begin position="124"/>
        <end position="137"/>
    </location>
</feature>
<feature type="compositionally biased region" description="Pro residues" evidence="1">
    <location>
        <begin position="85"/>
        <end position="95"/>
    </location>
</feature>
<reference evidence="2 3" key="1">
    <citation type="journal article" date="2023" name="Plants (Basel)">
        <title>Bridging the Gap: Combining Genomics and Transcriptomics Approaches to Understand Stylosanthes scabra, an Orphan Legume from the Brazilian Caatinga.</title>
        <authorList>
            <person name="Ferreira-Neto J.R.C."/>
            <person name="da Silva M.D."/>
            <person name="Binneck E."/>
            <person name="de Melo N.F."/>
            <person name="da Silva R.H."/>
            <person name="de Melo A.L.T.M."/>
            <person name="Pandolfi V."/>
            <person name="Bustamante F.O."/>
            <person name="Brasileiro-Vidal A.C."/>
            <person name="Benko-Iseppon A.M."/>
        </authorList>
    </citation>
    <scope>NUCLEOTIDE SEQUENCE [LARGE SCALE GENOMIC DNA]</scope>
    <source>
        <tissue evidence="2">Leaves</tissue>
    </source>
</reference>
<dbReference type="EMBL" id="JASCZI010212103">
    <property type="protein sequence ID" value="MED6198353.1"/>
    <property type="molecule type" value="Genomic_DNA"/>
</dbReference>
<feature type="region of interest" description="Disordered" evidence="1">
    <location>
        <begin position="112"/>
        <end position="204"/>
    </location>
</feature>
<feature type="region of interest" description="Disordered" evidence="1">
    <location>
        <begin position="73"/>
        <end position="95"/>
    </location>
</feature>
<feature type="compositionally biased region" description="Polar residues" evidence="1">
    <location>
        <begin position="140"/>
        <end position="156"/>
    </location>
</feature>
<evidence type="ECO:0000313" key="3">
    <source>
        <dbReference type="Proteomes" id="UP001341840"/>
    </source>
</evidence>